<organism evidence="5 6">
    <name type="scientific">Actinomadura namibiensis</name>
    <dbReference type="NCBI Taxonomy" id="182080"/>
    <lineage>
        <taxon>Bacteria</taxon>
        <taxon>Bacillati</taxon>
        <taxon>Actinomycetota</taxon>
        <taxon>Actinomycetes</taxon>
        <taxon>Streptosporangiales</taxon>
        <taxon>Thermomonosporaceae</taxon>
        <taxon>Actinomadura</taxon>
    </lineage>
</organism>
<reference evidence="5 6" key="1">
    <citation type="submission" date="2020-08" db="EMBL/GenBank/DDBJ databases">
        <title>Genomic Encyclopedia of Type Strains, Phase IV (KMG-IV): sequencing the most valuable type-strain genomes for metagenomic binning, comparative biology and taxonomic classification.</title>
        <authorList>
            <person name="Goeker M."/>
        </authorList>
    </citation>
    <scope>NUCLEOTIDE SEQUENCE [LARGE SCALE GENOMIC DNA]</scope>
    <source>
        <strain evidence="5 6">DSM 44197</strain>
    </source>
</reference>
<dbReference type="PANTHER" id="PTHR47691:SF3">
    <property type="entry name" value="HTH-TYPE TRANSCRIPTIONAL REGULATOR RV0890C-RELATED"/>
    <property type="match status" value="1"/>
</dbReference>
<evidence type="ECO:0000256" key="1">
    <source>
        <dbReference type="ARBA" id="ARBA00005820"/>
    </source>
</evidence>
<dbReference type="GO" id="GO:0006355">
    <property type="term" value="P:regulation of DNA-templated transcription"/>
    <property type="evidence" value="ECO:0007669"/>
    <property type="project" value="InterPro"/>
</dbReference>
<dbReference type="InterPro" id="IPR011990">
    <property type="entry name" value="TPR-like_helical_dom_sf"/>
</dbReference>
<dbReference type="GO" id="GO:0000160">
    <property type="term" value="P:phosphorelay signal transduction system"/>
    <property type="evidence" value="ECO:0007669"/>
    <property type="project" value="InterPro"/>
</dbReference>
<comment type="similarity">
    <text evidence="1">Belongs to the AfsR/DnrI/RedD regulatory family.</text>
</comment>
<comment type="caution">
    <text evidence="5">The sequence shown here is derived from an EMBL/GenBank/DDBJ whole genome shotgun (WGS) entry which is preliminary data.</text>
</comment>
<accession>A0A7W3QLV3</accession>
<dbReference type="InterPro" id="IPR036388">
    <property type="entry name" value="WH-like_DNA-bd_sf"/>
</dbReference>
<dbReference type="PANTHER" id="PTHR47691">
    <property type="entry name" value="REGULATOR-RELATED"/>
    <property type="match status" value="1"/>
</dbReference>
<evidence type="ECO:0000313" key="5">
    <source>
        <dbReference type="EMBL" id="MBA8951910.1"/>
    </source>
</evidence>
<dbReference type="SMART" id="SM01043">
    <property type="entry name" value="BTAD"/>
    <property type="match status" value="1"/>
</dbReference>
<dbReference type="Proteomes" id="UP000572680">
    <property type="component" value="Unassembled WGS sequence"/>
</dbReference>
<evidence type="ECO:0000259" key="4">
    <source>
        <dbReference type="PROSITE" id="PS51755"/>
    </source>
</evidence>
<dbReference type="AlphaFoldDB" id="A0A7W3QLV3"/>
<dbReference type="RefSeq" id="WP_182844216.1">
    <property type="nucleotide sequence ID" value="NZ_JACJIA010000004.1"/>
</dbReference>
<dbReference type="Gene3D" id="1.10.10.10">
    <property type="entry name" value="Winged helix-like DNA-binding domain superfamily/Winged helix DNA-binding domain"/>
    <property type="match status" value="1"/>
</dbReference>
<dbReference type="SUPFAM" id="SSF46894">
    <property type="entry name" value="C-terminal effector domain of the bipartite response regulators"/>
    <property type="match status" value="1"/>
</dbReference>
<dbReference type="SMART" id="SM00862">
    <property type="entry name" value="Trans_reg_C"/>
    <property type="match status" value="1"/>
</dbReference>
<feature type="domain" description="OmpR/PhoB-type" evidence="4">
    <location>
        <begin position="1"/>
        <end position="89"/>
    </location>
</feature>
<protein>
    <submittedName>
        <fullName evidence="5">Putative ATPase/DNA-binding SARP family transcriptional activator</fullName>
    </submittedName>
</protein>
<dbReference type="PRINTS" id="PR00364">
    <property type="entry name" value="DISEASERSIST"/>
</dbReference>
<feature type="DNA-binding region" description="OmpR/PhoB-type" evidence="3">
    <location>
        <begin position="1"/>
        <end position="89"/>
    </location>
</feature>
<keyword evidence="6" id="KW-1185">Reference proteome</keyword>
<dbReference type="InterPro" id="IPR001867">
    <property type="entry name" value="OmpR/PhoB-type_DNA-bd"/>
</dbReference>
<dbReference type="EMBL" id="JACJIA010000004">
    <property type="protein sequence ID" value="MBA8951910.1"/>
    <property type="molecule type" value="Genomic_DNA"/>
</dbReference>
<dbReference type="InterPro" id="IPR027417">
    <property type="entry name" value="P-loop_NTPase"/>
</dbReference>
<name>A0A7W3QLV3_ACTNM</name>
<dbReference type="Pfam" id="PF00486">
    <property type="entry name" value="Trans_reg_C"/>
    <property type="match status" value="1"/>
</dbReference>
<evidence type="ECO:0000256" key="3">
    <source>
        <dbReference type="PROSITE-ProRule" id="PRU01091"/>
    </source>
</evidence>
<dbReference type="Pfam" id="PF25872">
    <property type="entry name" value="HTH_77"/>
    <property type="match status" value="1"/>
</dbReference>
<dbReference type="Gene3D" id="1.25.40.10">
    <property type="entry name" value="Tetratricopeptide repeat domain"/>
    <property type="match status" value="2"/>
</dbReference>
<dbReference type="Gene3D" id="3.40.50.300">
    <property type="entry name" value="P-loop containing nucleotide triphosphate hydrolases"/>
    <property type="match status" value="1"/>
</dbReference>
<evidence type="ECO:0000313" key="6">
    <source>
        <dbReference type="Proteomes" id="UP000572680"/>
    </source>
</evidence>
<dbReference type="GO" id="GO:0003677">
    <property type="term" value="F:DNA binding"/>
    <property type="evidence" value="ECO:0007669"/>
    <property type="project" value="UniProtKB-UniRule"/>
</dbReference>
<dbReference type="SUPFAM" id="SSF48452">
    <property type="entry name" value="TPR-like"/>
    <property type="match status" value="2"/>
</dbReference>
<dbReference type="SUPFAM" id="SSF52540">
    <property type="entry name" value="P-loop containing nucleoside triphosphate hydrolases"/>
    <property type="match status" value="1"/>
</dbReference>
<dbReference type="PROSITE" id="PS51755">
    <property type="entry name" value="OMPR_PHOB"/>
    <property type="match status" value="1"/>
</dbReference>
<keyword evidence="2 3" id="KW-0238">DNA-binding</keyword>
<evidence type="ECO:0000256" key="2">
    <source>
        <dbReference type="ARBA" id="ARBA00023125"/>
    </source>
</evidence>
<dbReference type="InterPro" id="IPR016032">
    <property type="entry name" value="Sig_transdc_resp-reg_C-effctor"/>
</dbReference>
<dbReference type="InterPro" id="IPR005158">
    <property type="entry name" value="BTAD"/>
</dbReference>
<gene>
    <name evidence="5" type="ORF">HNR61_003550</name>
</gene>
<dbReference type="Pfam" id="PF03704">
    <property type="entry name" value="BTAD"/>
    <property type="match status" value="1"/>
</dbReference>
<proteinExistence type="inferred from homology"/>
<dbReference type="InterPro" id="IPR058852">
    <property type="entry name" value="HTH_77"/>
</dbReference>
<sequence length="1083" mass="115607">MRIGILGPVEVTVSGRAVEVGGARLRALLTLLALEGGRPVPAERLIDALWEDAVPAAAPNALQSLVSRLRAAVGREHVESRPGGYRLAVPSGAVDAHDFEDRLRAARALADPAARAEALRAALALWRGPALADAAGLAFAEGPAARLEGLRQAALEERVDADLELGRHAELIPELEALAAADPLREPLRGRLIRALYAAGRQADALAEYAAVKRELADALGVDPSPDLEALHLSVLRQDPALRAAPPPSPRAGGNLPARLTSFVGREEDLTRVRKLLAEERLVTLVGPGGAGKTRLAWEAGERARDDAADGVWFVGLAPVDDPAEVPAAVLAAMRPREVPLLSAGHGALVAGEAADPLDLLAGALADRAVLLILDNCEHLLDAAARLADRLLADCPDARILATSREPLGITGETLWPVGPLALPPAAAGPREAMASPAVRLLADRAAAVAPGFAVTDANVGHVVCVCRSLDGMPLAIELAAARLRSMTPAQVAARLDDRFRLLRSGSRTALPRHQTLRAVVEWSWDLLAAPERALWRRLAIFPGGATLEAAERVCAGGDLDRDEVMDVLAALVDKSLVVLADADAPHGPRYRMLETIRAYGLERLAEAGEEERFRLAHAGYFAALAEEAEPHLYRHEQLDWLARLAGDQDNLHAALRWATARRNAPLAVRFCAALGWYWFLTGRFRESGESVEAALALPDPPADHTTALALAIAAITAMDNERRERQVADWLVRADRICADLGGVPPHPVLRLMTATLGMYLRGWDEESMSLADRLITDPDPWLSGLGHFVRGQMDHNFGRTEGLERRFAAARHRFREAGDRWGLSFALTALAEERGRHGDHHAAIALYEEALRLNDLLGGGAVAVLQNYMKLANELDLVGERDRALRLLETALRDTERVGSREGTATVHFSLGLLALRSGDLAEAGERLARAEGLVSAAPGPPQFRAMVRLERGRLALAAGDAGTARSRLAGALRDAVRALDYPIVAEALTGHAALALHEGDPVRAAELLGNADGLRGGRDLSQPESARLEERLRATLSEAGFAAAHARGHGRSFDETAALFGLERPAPPTAPVSRGRAPAD</sequence>
<dbReference type="CDD" id="cd15831">
    <property type="entry name" value="BTAD"/>
    <property type="match status" value="1"/>
</dbReference>